<dbReference type="SUPFAM" id="SSF56645">
    <property type="entry name" value="Acyl-CoA dehydrogenase NM domain-like"/>
    <property type="match status" value="1"/>
</dbReference>
<gene>
    <name evidence="15" type="ORF">NK718_09755</name>
</gene>
<dbReference type="Pfam" id="PF00441">
    <property type="entry name" value="Acyl-CoA_dh_1"/>
    <property type="match status" value="1"/>
</dbReference>
<keyword evidence="6 11" id="KW-0560">Oxidoreductase</keyword>
<evidence type="ECO:0000256" key="11">
    <source>
        <dbReference type="RuleBase" id="RU362125"/>
    </source>
</evidence>
<evidence type="ECO:0000313" key="15">
    <source>
        <dbReference type="EMBL" id="MCP8938798.1"/>
    </source>
</evidence>
<evidence type="ECO:0000256" key="1">
    <source>
        <dbReference type="ARBA" id="ARBA00001974"/>
    </source>
</evidence>
<dbReference type="PANTHER" id="PTHR42807">
    <property type="entry name" value="GLUTARYL-COA DEHYDROGENASE, MITOCHONDRIAL"/>
    <property type="match status" value="1"/>
</dbReference>
<evidence type="ECO:0000256" key="10">
    <source>
        <dbReference type="ARBA" id="ARBA00049493"/>
    </source>
</evidence>
<feature type="domain" description="Acyl-CoA dehydrogenase/oxidase C-terminal" evidence="12">
    <location>
        <begin position="257"/>
        <end position="396"/>
    </location>
</feature>
<dbReference type="Pfam" id="PF02771">
    <property type="entry name" value="Acyl-CoA_dh_N"/>
    <property type="match status" value="1"/>
</dbReference>
<dbReference type="CDD" id="cd01151">
    <property type="entry name" value="GCD"/>
    <property type="match status" value="1"/>
</dbReference>
<evidence type="ECO:0000259" key="14">
    <source>
        <dbReference type="Pfam" id="PF02771"/>
    </source>
</evidence>
<dbReference type="InterPro" id="IPR052033">
    <property type="entry name" value="Glutaryl-CoA_DH_mitochondrial"/>
</dbReference>
<comment type="caution">
    <text evidence="15">The sequence shown here is derived from an EMBL/GenBank/DDBJ whole genome shotgun (WGS) entry which is preliminary data.</text>
</comment>
<dbReference type="InterPro" id="IPR006091">
    <property type="entry name" value="Acyl-CoA_Oxase/DH_mid-dom"/>
</dbReference>
<reference evidence="15 16" key="1">
    <citation type="submission" date="2022-07" db="EMBL/GenBank/DDBJ databases">
        <authorList>
            <person name="Li W.-J."/>
            <person name="Deng Q.-Q."/>
        </authorList>
    </citation>
    <scope>NUCLEOTIDE SEQUENCE [LARGE SCALE GENOMIC DNA]</scope>
    <source>
        <strain evidence="15 16">SYSU M60028</strain>
    </source>
</reference>
<sequence length="404" mass="44481">MTAVAKPRSQAKPAAFQWDDPFLLEDQLTEDERLIRDTARGYAQEKLLPRVIEAYAHEKTDRAIFNEMGELGLLGVTLPEDYGCAAAGYVSYGLVAREVERVDSGFRSMMSVQSSLVMYPIYAYGDENQRRKYLPKLASGEFVGCFGLTEPDAGSDPAGMKTRAEKVADGYRLIGSKMWISNSPIADVFVVWAKSAAHDDQIRGFILEKGMKGLSAPKIGGKLSLRASITGEIVMDGVVVPEENLLPNVAGLKGPFGCLNRARYGISWGVLGAAEDCWHRARQYTLDRKQFGRPLAATQLVQKKLADMQTEITLGLQASLRVGRLFDEGKVAPEMISLVKRNNCGKALDIARVARDMHGGNGIQEEYMVMRHAQNLETVNTYEGTHDVHALILGRAQTGLQAFF</sequence>
<comment type="pathway">
    <text evidence="7">Amino-acid metabolism; lysine degradation.</text>
</comment>
<keyword evidence="3 11" id="KW-0285">Flavoprotein</keyword>
<evidence type="ECO:0000256" key="8">
    <source>
        <dbReference type="ARBA" id="ARBA00037927"/>
    </source>
</evidence>
<dbReference type="PROSITE" id="PS00072">
    <property type="entry name" value="ACYL_COA_DH_1"/>
    <property type="match status" value="1"/>
</dbReference>
<dbReference type="Pfam" id="PF02770">
    <property type="entry name" value="Acyl-CoA_dh_M"/>
    <property type="match status" value="1"/>
</dbReference>
<comment type="catalytic activity">
    <reaction evidence="10">
        <text>glutaryl-CoA + oxidized [electron-transfer flavoprotein] + 2 H(+) = (2E)-butenoyl-CoA + reduced [electron-transfer flavoprotein] + CO2</text>
        <dbReference type="Rhea" id="RHEA:13389"/>
        <dbReference type="Rhea" id="RHEA-COMP:10685"/>
        <dbReference type="Rhea" id="RHEA-COMP:10686"/>
        <dbReference type="ChEBI" id="CHEBI:15378"/>
        <dbReference type="ChEBI" id="CHEBI:16526"/>
        <dbReference type="ChEBI" id="CHEBI:57332"/>
        <dbReference type="ChEBI" id="CHEBI:57378"/>
        <dbReference type="ChEBI" id="CHEBI:57692"/>
        <dbReference type="ChEBI" id="CHEBI:58307"/>
        <dbReference type="EC" id="1.3.8.6"/>
    </reaction>
</comment>
<evidence type="ECO:0000259" key="13">
    <source>
        <dbReference type="Pfam" id="PF02770"/>
    </source>
</evidence>
<dbReference type="Gene3D" id="2.40.110.10">
    <property type="entry name" value="Butyryl-CoA Dehydrogenase, subunit A, domain 2"/>
    <property type="match status" value="1"/>
</dbReference>
<feature type="domain" description="Acyl-CoA dehydrogenase/oxidase N-terminal" evidence="14">
    <location>
        <begin position="29"/>
        <end position="141"/>
    </location>
</feature>
<feature type="domain" description="Acyl-CoA oxidase/dehydrogenase middle" evidence="13">
    <location>
        <begin position="145"/>
        <end position="238"/>
    </location>
</feature>
<comment type="similarity">
    <text evidence="2 11">Belongs to the acyl-CoA dehydrogenase family.</text>
</comment>
<comment type="cofactor">
    <cofactor evidence="1 11">
        <name>FAD</name>
        <dbReference type="ChEBI" id="CHEBI:57692"/>
    </cofactor>
</comment>
<keyword evidence="16" id="KW-1185">Reference proteome</keyword>
<dbReference type="PROSITE" id="PS00073">
    <property type="entry name" value="ACYL_COA_DH_2"/>
    <property type="match status" value="1"/>
</dbReference>
<evidence type="ECO:0000256" key="3">
    <source>
        <dbReference type="ARBA" id="ARBA00022630"/>
    </source>
</evidence>
<dbReference type="EC" id="1.3.8.6" evidence="9"/>
<comment type="pathway">
    <text evidence="8">Amino-acid metabolism; tryptophan metabolism.</text>
</comment>
<protein>
    <recommendedName>
        <fullName evidence="9">glutaryl-CoA dehydrogenase (ETF)</fullName>
        <ecNumber evidence="9">1.3.8.6</ecNumber>
    </recommendedName>
</protein>
<evidence type="ECO:0000256" key="5">
    <source>
        <dbReference type="ARBA" id="ARBA00022946"/>
    </source>
</evidence>
<keyword evidence="5" id="KW-0809">Transit peptide</keyword>
<dbReference type="Gene3D" id="1.10.540.10">
    <property type="entry name" value="Acyl-CoA dehydrogenase/oxidase, N-terminal domain"/>
    <property type="match status" value="1"/>
</dbReference>
<keyword evidence="4 11" id="KW-0274">FAD</keyword>
<evidence type="ECO:0000256" key="2">
    <source>
        <dbReference type="ARBA" id="ARBA00009347"/>
    </source>
</evidence>
<organism evidence="15 16">
    <name type="scientific">Alsobacter ponti</name>
    <dbReference type="NCBI Taxonomy" id="2962936"/>
    <lineage>
        <taxon>Bacteria</taxon>
        <taxon>Pseudomonadati</taxon>
        <taxon>Pseudomonadota</taxon>
        <taxon>Alphaproteobacteria</taxon>
        <taxon>Hyphomicrobiales</taxon>
        <taxon>Alsobacteraceae</taxon>
        <taxon>Alsobacter</taxon>
    </lineage>
</organism>
<dbReference type="EMBL" id="JANCLU010000008">
    <property type="protein sequence ID" value="MCP8938798.1"/>
    <property type="molecule type" value="Genomic_DNA"/>
</dbReference>
<proteinExistence type="inferred from homology"/>
<dbReference type="InterPro" id="IPR036250">
    <property type="entry name" value="AcylCo_DH-like_C"/>
</dbReference>
<dbReference type="InterPro" id="IPR013786">
    <property type="entry name" value="AcylCoA_DH/ox_N"/>
</dbReference>
<dbReference type="InterPro" id="IPR046373">
    <property type="entry name" value="Acyl-CoA_Oxase/DH_mid-dom_sf"/>
</dbReference>
<dbReference type="SUPFAM" id="SSF47203">
    <property type="entry name" value="Acyl-CoA dehydrogenase C-terminal domain-like"/>
    <property type="match status" value="1"/>
</dbReference>
<evidence type="ECO:0000256" key="6">
    <source>
        <dbReference type="ARBA" id="ARBA00023002"/>
    </source>
</evidence>
<evidence type="ECO:0000259" key="12">
    <source>
        <dbReference type="Pfam" id="PF00441"/>
    </source>
</evidence>
<dbReference type="Proteomes" id="UP001205890">
    <property type="component" value="Unassembled WGS sequence"/>
</dbReference>
<dbReference type="PANTHER" id="PTHR42807:SF1">
    <property type="entry name" value="GLUTARYL-COA DEHYDROGENASE, MITOCHONDRIAL"/>
    <property type="match status" value="1"/>
</dbReference>
<name>A0ABT1LD28_9HYPH</name>
<dbReference type="RefSeq" id="WP_254741110.1">
    <property type="nucleotide sequence ID" value="NZ_JANCLU010000008.1"/>
</dbReference>
<evidence type="ECO:0000313" key="16">
    <source>
        <dbReference type="Proteomes" id="UP001205890"/>
    </source>
</evidence>
<dbReference type="InterPro" id="IPR009075">
    <property type="entry name" value="AcylCo_DH/oxidase_C"/>
</dbReference>
<dbReference type="InterPro" id="IPR006089">
    <property type="entry name" value="Acyl-CoA_DH_CS"/>
</dbReference>
<dbReference type="InterPro" id="IPR009100">
    <property type="entry name" value="AcylCoA_DH/oxidase_NM_dom_sf"/>
</dbReference>
<dbReference type="Gene3D" id="1.20.140.10">
    <property type="entry name" value="Butyryl-CoA Dehydrogenase, subunit A, domain 3"/>
    <property type="match status" value="1"/>
</dbReference>
<evidence type="ECO:0000256" key="9">
    <source>
        <dbReference type="ARBA" id="ARBA00039033"/>
    </source>
</evidence>
<accession>A0ABT1LD28</accession>
<evidence type="ECO:0000256" key="7">
    <source>
        <dbReference type="ARBA" id="ARBA00037899"/>
    </source>
</evidence>
<evidence type="ECO:0000256" key="4">
    <source>
        <dbReference type="ARBA" id="ARBA00022827"/>
    </source>
</evidence>
<dbReference type="InterPro" id="IPR037069">
    <property type="entry name" value="AcylCoA_DH/ox_N_sf"/>
</dbReference>